<protein>
    <recommendedName>
        <fullName evidence="5">Aminopeptidase N</fullName>
        <ecNumber evidence="4">3.4.11.2</ecNumber>
    </recommendedName>
    <alternativeName>
        <fullName evidence="12">Alanine aminopeptidase</fullName>
    </alternativeName>
    <alternativeName>
        <fullName evidence="13">Lysyl aminopeptidase</fullName>
    </alternativeName>
</protein>
<evidence type="ECO:0000313" key="17">
    <source>
        <dbReference type="EMBL" id="RII41259.1"/>
    </source>
</evidence>
<evidence type="ECO:0000256" key="1">
    <source>
        <dbReference type="ARBA" id="ARBA00000098"/>
    </source>
</evidence>
<evidence type="ECO:0000256" key="11">
    <source>
        <dbReference type="ARBA" id="ARBA00023049"/>
    </source>
</evidence>
<dbReference type="RefSeq" id="WP_119425690.1">
    <property type="nucleotide sequence ID" value="NZ_QQXK01000032.1"/>
</dbReference>
<keyword evidence="6 17" id="KW-0031">Aminopeptidase</keyword>
<dbReference type="NCBIfam" id="TIGR02412">
    <property type="entry name" value="pepN_strep_liv"/>
    <property type="match status" value="1"/>
</dbReference>
<name>A0A399JAM6_9MICC</name>
<evidence type="ECO:0000256" key="2">
    <source>
        <dbReference type="ARBA" id="ARBA00001947"/>
    </source>
</evidence>
<dbReference type="GO" id="GO:0043171">
    <property type="term" value="P:peptide catabolic process"/>
    <property type="evidence" value="ECO:0007669"/>
    <property type="project" value="TreeGrafter"/>
</dbReference>
<evidence type="ECO:0000256" key="6">
    <source>
        <dbReference type="ARBA" id="ARBA00022438"/>
    </source>
</evidence>
<dbReference type="SUPFAM" id="SSF63737">
    <property type="entry name" value="Leukotriene A4 hydrolase N-terminal domain"/>
    <property type="match status" value="1"/>
</dbReference>
<dbReference type="Pfam" id="PF17900">
    <property type="entry name" value="Peptidase_M1_N"/>
    <property type="match status" value="1"/>
</dbReference>
<evidence type="ECO:0000259" key="16">
    <source>
        <dbReference type="Pfam" id="PF17900"/>
    </source>
</evidence>
<dbReference type="GO" id="GO:0005615">
    <property type="term" value="C:extracellular space"/>
    <property type="evidence" value="ECO:0007669"/>
    <property type="project" value="TreeGrafter"/>
</dbReference>
<dbReference type="GO" id="GO:0016285">
    <property type="term" value="F:alanyl aminopeptidase activity"/>
    <property type="evidence" value="ECO:0007669"/>
    <property type="project" value="UniProtKB-EC"/>
</dbReference>
<dbReference type="Pfam" id="PF11838">
    <property type="entry name" value="ERAP1_C"/>
    <property type="match status" value="1"/>
</dbReference>
<evidence type="ECO:0000256" key="13">
    <source>
        <dbReference type="ARBA" id="ARBA00031533"/>
    </source>
</evidence>
<evidence type="ECO:0000313" key="18">
    <source>
        <dbReference type="Proteomes" id="UP000265419"/>
    </source>
</evidence>
<evidence type="ECO:0000256" key="10">
    <source>
        <dbReference type="ARBA" id="ARBA00022833"/>
    </source>
</evidence>
<sequence length="850" mass="92770">MPGLNLTRAEAQERAGLISTESYDVRLDLSAPGTTFRSVSTVTFSATAGSSSFIDAVTREVHSVVLNGVELDPAEVADGVRIALPNLAAENVLTVDATMDYSSTGEGLHRFVDPADDEVYLYTQFEVPDSRRMFAVFEQPDLKATFAFTVTAPAHWDVISNQPTPQPEAGAEGTATWTFSPTPVLSSYVTALVAGPYASTHSTVTSADGREVALGAYARKSLFEHLDAENIFEVTRQGFEVFEKDFGVAYPFEKYDQLFVPEFNAGAMENAGCVTILEDYVFRSKVPAALVERRAITVLHELAHMWFGDLVTMKWWNDLWLNESFAEFMSTHAAAVNTQYKDTAWTTFSSLEKSWAYDQDQLPSTHPIKADIRDLEDVQVNFDGITYAKGASVLRQLVAWVGQDEFMAGVREYFKKHAYSNTELSDLLVELEASSGRDLSEWSRQWLETAGVNTLRPELTVDADDVITSFAIVQTTPEQHPTLRAQRLRVGLHDVVDGKLVRREFVELDVDGARTEVPQLVGKRRGDLVLVNDGDLGYAKLRLDPRSLRTAIDYLSTASDSLVRALLWGAVWDATRDGEIAARDYVELVLNNIGPEQDSTTIKVQLAQLRTALARYVAPEFAEATAVDATDRLWALAQAAEAGSDSQFMLVMTFSSLASTEAQLATVAALRSGEITLEGLEIDTDLNWELLTSLVAGGVAGEDEIASALAADRSATGELAAALARAAVPTAEAKAAAWSSLIESQELSNTFQRKVIAGFQRTHDKSLLAPYVAPYFAAVEGVWTSRSYEMAQAIVNGLYPARPTSQDTLEATDAALAGLGERIPALSRLLSEARDGMARALNAQKADATR</sequence>
<dbReference type="InterPro" id="IPR024571">
    <property type="entry name" value="ERAP1-like_C_dom"/>
</dbReference>
<evidence type="ECO:0000256" key="9">
    <source>
        <dbReference type="ARBA" id="ARBA00022801"/>
    </source>
</evidence>
<dbReference type="InterPro" id="IPR027268">
    <property type="entry name" value="Peptidase_M4/M1_CTD_sf"/>
</dbReference>
<dbReference type="GO" id="GO:0008270">
    <property type="term" value="F:zinc ion binding"/>
    <property type="evidence" value="ECO:0007669"/>
    <property type="project" value="InterPro"/>
</dbReference>
<dbReference type="PANTHER" id="PTHR11533">
    <property type="entry name" value="PROTEASE M1 ZINC METALLOPROTEASE"/>
    <property type="match status" value="1"/>
</dbReference>
<dbReference type="PRINTS" id="PR00756">
    <property type="entry name" value="ALADIPTASE"/>
</dbReference>
<organism evidence="17 18">
    <name type="scientific">Galactobacter valiniphilus</name>
    <dbReference type="NCBI Taxonomy" id="2676122"/>
    <lineage>
        <taxon>Bacteria</taxon>
        <taxon>Bacillati</taxon>
        <taxon>Actinomycetota</taxon>
        <taxon>Actinomycetes</taxon>
        <taxon>Micrococcales</taxon>
        <taxon>Micrococcaceae</taxon>
        <taxon>Galactobacter</taxon>
    </lineage>
</organism>
<proteinExistence type="inferred from homology"/>
<accession>A0A399JAM6</accession>
<dbReference type="Proteomes" id="UP000265419">
    <property type="component" value="Unassembled WGS sequence"/>
</dbReference>
<dbReference type="AlphaFoldDB" id="A0A399JAM6"/>
<feature type="domain" description="Aminopeptidase N-like N-terminal" evidence="16">
    <location>
        <begin position="20"/>
        <end position="189"/>
    </location>
</feature>
<comment type="catalytic activity">
    <reaction evidence="1">
        <text>Release of an N-terminal amino acid, Xaa-|-Yaa- from a peptide, amide or arylamide. Xaa is preferably Ala, but may be most amino acids including Pro (slow action). When a terminal hydrophobic residue is followed by a prolyl residue, the two may be released as an intact Xaa-Pro dipeptide.</text>
        <dbReference type="EC" id="3.4.11.2"/>
    </reaction>
</comment>
<dbReference type="PANTHER" id="PTHR11533:SF174">
    <property type="entry name" value="PUROMYCIN-SENSITIVE AMINOPEPTIDASE-RELATED"/>
    <property type="match status" value="1"/>
</dbReference>
<feature type="domain" description="ERAP1-like C-terminal" evidence="15">
    <location>
        <begin position="528"/>
        <end position="838"/>
    </location>
</feature>
<dbReference type="InterPro" id="IPR014782">
    <property type="entry name" value="Peptidase_M1_dom"/>
</dbReference>
<dbReference type="GO" id="GO:0006508">
    <property type="term" value="P:proteolysis"/>
    <property type="evidence" value="ECO:0007669"/>
    <property type="project" value="UniProtKB-KW"/>
</dbReference>
<evidence type="ECO:0000259" key="15">
    <source>
        <dbReference type="Pfam" id="PF11838"/>
    </source>
</evidence>
<comment type="similarity">
    <text evidence="3">Belongs to the peptidase M1 family.</text>
</comment>
<dbReference type="GO" id="GO:0042277">
    <property type="term" value="F:peptide binding"/>
    <property type="evidence" value="ECO:0007669"/>
    <property type="project" value="TreeGrafter"/>
</dbReference>
<evidence type="ECO:0000256" key="12">
    <source>
        <dbReference type="ARBA" id="ARBA00029811"/>
    </source>
</evidence>
<keyword evidence="9 17" id="KW-0378">Hydrolase</keyword>
<keyword evidence="10" id="KW-0862">Zinc</keyword>
<comment type="cofactor">
    <cofactor evidence="2">
        <name>Zn(2+)</name>
        <dbReference type="ChEBI" id="CHEBI:29105"/>
    </cofactor>
</comment>
<dbReference type="Gene3D" id="1.10.390.10">
    <property type="entry name" value="Neutral Protease Domain 2"/>
    <property type="match status" value="1"/>
</dbReference>
<keyword evidence="11" id="KW-0482">Metalloprotease</keyword>
<feature type="domain" description="Peptidase M1 membrane alanine aminopeptidase" evidence="14">
    <location>
        <begin position="232"/>
        <end position="446"/>
    </location>
</feature>
<dbReference type="GO" id="GO:0016020">
    <property type="term" value="C:membrane"/>
    <property type="evidence" value="ECO:0007669"/>
    <property type="project" value="TreeGrafter"/>
</dbReference>
<dbReference type="EMBL" id="QQXK01000032">
    <property type="protein sequence ID" value="RII41259.1"/>
    <property type="molecule type" value="Genomic_DNA"/>
</dbReference>
<evidence type="ECO:0000256" key="4">
    <source>
        <dbReference type="ARBA" id="ARBA00012564"/>
    </source>
</evidence>
<keyword evidence="18" id="KW-1185">Reference proteome</keyword>
<dbReference type="SUPFAM" id="SSF55486">
    <property type="entry name" value="Metalloproteases ('zincins'), catalytic domain"/>
    <property type="match status" value="1"/>
</dbReference>
<dbReference type="FunFam" id="1.10.390.10:FF:000004">
    <property type="entry name" value="Aminopeptidase N"/>
    <property type="match status" value="1"/>
</dbReference>
<evidence type="ECO:0000256" key="7">
    <source>
        <dbReference type="ARBA" id="ARBA00022670"/>
    </source>
</evidence>
<evidence type="ECO:0000256" key="8">
    <source>
        <dbReference type="ARBA" id="ARBA00022723"/>
    </source>
</evidence>
<dbReference type="InterPro" id="IPR001930">
    <property type="entry name" value="Peptidase_M1"/>
</dbReference>
<comment type="caution">
    <text evidence="17">The sequence shown here is derived from an EMBL/GenBank/DDBJ whole genome shotgun (WGS) entry which is preliminary data.</text>
</comment>
<dbReference type="Pfam" id="PF01433">
    <property type="entry name" value="Peptidase_M1"/>
    <property type="match status" value="1"/>
</dbReference>
<dbReference type="InterPro" id="IPR012778">
    <property type="entry name" value="Pept_M1_aminopeptidase"/>
</dbReference>
<dbReference type="GO" id="GO:0070006">
    <property type="term" value="F:metalloaminopeptidase activity"/>
    <property type="evidence" value="ECO:0007669"/>
    <property type="project" value="TreeGrafter"/>
</dbReference>
<reference evidence="17 18" key="1">
    <citation type="submission" date="2018-07" db="EMBL/GenBank/DDBJ databases">
        <title>Arthrobacter sp. nov., isolated from raw cow's milk with high bacterial count.</title>
        <authorList>
            <person name="Hahne J."/>
            <person name="Isele D."/>
            <person name="Lipski A."/>
        </authorList>
    </citation>
    <scope>NUCLEOTIDE SEQUENCE [LARGE SCALE GENOMIC DNA]</scope>
    <source>
        <strain evidence="17 18">JZ R-35</strain>
    </source>
</reference>
<dbReference type="Gene3D" id="2.60.40.1730">
    <property type="entry name" value="tricorn interacting facor f3 domain"/>
    <property type="match status" value="1"/>
</dbReference>
<dbReference type="EC" id="3.4.11.2" evidence="4"/>
<keyword evidence="8" id="KW-0479">Metal-binding</keyword>
<gene>
    <name evidence="17" type="primary">pepN</name>
    <name evidence="17" type="ORF">DWB68_13735</name>
</gene>
<dbReference type="CDD" id="cd09602">
    <property type="entry name" value="M1_APN"/>
    <property type="match status" value="1"/>
</dbReference>
<dbReference type="InterPro" id="IPR042097">
    <property type="entry name" value="Aminopeptidase_N-like_N_sf"/>
</dbReference>
<evidence type="ECO:0000256" key="5">
    <source>
        <dbReference type="ARBA" id="ARBA00015611"/>
    </source>
</evidence>
<keyword evidence="7" id="KW-0645">Protease</keyword>
<dbReference type="GO" id="GO:0005737">
    <property type="term" value="C:cytoplasm"/>
    <property type="evidence" value="ECO:0007669"/>
    <property type="project" value="TreeGrafter"/>
</dbReference>
<dbReference type="FunFam" id="2.60.40.1730:FF:000010">
    <property type="entry name" value="Putative aminopeptidase N"/>
    <property type="match status" value="1"/>
</dbReference>
<dbReference type="InterPro" id="IPR045357">
    <property type="entry name" value="Aminopeptidase_N-like_N"/>
</dbReference>
<evidence type="ECO:0000259" key="14">
    <source>
        <dbReference type="Pfam" id="PF01433"/>
    </source>
</evidence>
<dbReference type="InterPro" id="IPR050344">
    <property type="entry name" value="Peptidase_M1_aminopeptidases"/>
</dbReference>
<evidence type="ECO:0000256" key="3">
    <source>
        <dbReference type="ARBA" id="ARBA00010136"/>
    </source>
</evidence>